<evidence type="ECO:0000256" key="3">
    <source>
        <dbReference type="PROSITE-ProRule" id="PRU00176"/>
    </source>
</evidence>
<dbReference type="SUPFAM" id="SSF54928">
    <property type="entry name" value="RNA-binding domain, RBD"/>
    <property type="match status" value="2"/>
</dbReference>
<feature type="domain" description="RRM" evidence="5">
    <location>
        <begin position="928"/>
        <end position="1006"/>
    </location>
</feature>
<feature type="compositionally biased region" description="Basic and acidic residues" evidence="4">
    <location>
        <begin position="842"/>
        <end position="851"/>
    </location>
</feature>
<accession>A0A2D3V3I9</accession>
<feature type="region of interest" description="Disordered" evidence="4">
    <location>
        <begin position="1118"/>
        <end position="1147"/>
    </location>
</feature>
<feature type="region of interest" description="Disordered" evidence="4">
    <location>
        <begin position="779"/>
        <end position="853"/>
    </location>
</feature>
<feature type="compositionally biased region" description="Polar residues" evidence="4">
    <location>
        <begin position="1123"/>
        <end position="1145"/>
    </location>
</feature>
<dbReference type="Gene3D" id="3.30.70.330">
    <property type="match status" value="4"/>
</dbReference>
<protein>
    <recommendedName>
        <fullName evidence="5">RRM domain-containing protein</fullName>
    </recommendedName>
</protein>
<dbReference type="GO" id="GO:0003723">
    <property type="term" value="F:RNA binding"/>
    <property type="evidence" value="ECO:0007669"/>
    <property type="project" value="UniProtKB-UniRule"/>
</dbReference>
<dbReference type="CDD" id="cd12296">
    <property type="entry name" value="RRM1_Prp24"/>
    <property type="match status" value="1"/>
</dbReference>
<dbReference type="PROSITE" id="PS50102">
    <property type="entry name" value="RRM"/>
    <property type="match status" value="4"/>
</dbReference>
<evidence type="ECO:0000259" key="5">
    <source>
        <dbReference type="PROSITE" id="PS50102"/>
    </source>
</evidence>
<feature type="compositionally biased region" description="Gly residues" evidence="4">
    <location>
        <begin position="1251"/>
        <end position="1265"/>
    </location>
</feature>
<dbReference type="STRING" id="112498.A0A2D3V3I9"/>
<evidence type="ECO:0000256" key="1">
    <source>
        <dbReference type="ARBA" id="ARBA00022737"/>
    </source>
</evidence>
<dbReference type="Pfam" id="PF16842">
    <property type="entry name" value="RRM_occluded"/>
    <property type="match status" value="1"/>
</dbReference>
<feature type="compositionally biased region" description="Polar residues" evidence="4">
    <location>
        <begin position="78"/>
        <end position="94"/>
    </location>
</feature>
<dbReference type="RefSeq" id="XP_023629257.1">
    <property type="nucleotide sequence ID" value="XM_023773489.1"/>
</dbReference>
<dbReference type="InterPro" id="IPR034397">
    <property type="entry name" value="Prp24_RRM1"/>
</dbReference>
<dbReference type="Proteomes" id="UP000225277">
    <property type="component" value="Unassembled WGS sequence"/>
</dbReference>
<feature type="domain" description="RRM" evidence="5">
    <location>
        <begin position="1153"/>
        <end position="1233"/>
    </location>
</feature>
<feature type="region of interest" description="Disordered" evidence="4">
    <location>
        <begin position="1"/>
        <end position="166"/>
    </location>
</feature>
<evidence type="ECO:0000313" key="6">
    <source>
        <dbReference type="EMBL" id="CZT22368.1"/>
    </source>
</evidence>
<evidence type="ECO:0000256" key="2">
    <source>
        <dbReference type="ARBA" id="ARBA00022884"/>
    </source>
</evidence>
<dbReference type="GO" id="GO:0006396">
    <property type="term" value="P:RNA processing"/>
    <property type="evidence" value="ECO:0007669"/>
    <property type="project" value="InterPro"/>
</dbReference>
<feature type="region of interest" description="Disordered" evidence="4">
    <location>
        <begin position="1239"/>
        <end position="1307"/>
    </location>
</feature>
<feature type="domain" description="RRM" evidence="5">
    <location>
        <begin position="851"/>
        <end position="927"/>
    </location>
</feature>
<name>A0A2D3V3I9_9PEZI</name>
<feature type="region of interest" description="Disordered" evidence="4">
    <location>
        <begin position="179"/>
        <end position="198"/>
    </location>
</feature>
<dbReference type="Gene3D" id="1.25.40.10">
    <property type="entry name" value="Tetratricopeptide repeat domain"/>
    <property type="match status" value="2"/>
</dbReference>
<feature type="compositionally biased region" description="Polar residues" evidence="4">
    <location>
        <begin position="144"/>
        <end position="158"/>
    </location>
</feature>
<dbReference type="InterPro" id="IPR003107">
    <property type="entry name" value="HAT"/>
</dbReference>
<reference evidence="6 7" key="1">
    <citation type="submission" date="2016-03" db="EMBL/GenBank/DDBJ databases">
        <authorList>
            <person name="Ploux O."/>
        </authorList>
    </citation>
    <scope>NUCLEOTIDE SEQUENCE [LARGE SCALE GENOMIC DNA]</scope>
    <source>
        <strain evidence="6 7">URUG2</strain>
    </source>
</reference>
<dbReference type="InterPro" id="IPR000504">
    <property type="entry name" value="RRM_dom"/>
</dbReference>
<dbReference type="InterPro" id="IPR012677">
    <property type="entry name" value="Nucleotide-bd_a/b_plait_sf"/>
</dbReference>
<dbReference type="SMART" id="SM00360">
    <property type="entry name" value="RRM"/>
    <property type="match status" value="4"/>
</dbReference>
<feature type="domain" description="RRM" evidence="5">
    <location>
        <begin position="1020"/>
        <end position="1098"/>
    </location>
</feature>
<feature type="compositionally biased region" description="Polar residues" evidence="4">
    <location>
        <begin position="119"/>
        <end position="134"/>
    </location>
</feature>
<organism evidence="6 7">
    <name type="scientific">Ramularia collo-cygni</name>
    <dbReference type="NCBI Taxonomy" id="112498"/>
    <lineage>
        <taxon>Eukaryota</taxon>
        <taxon>Fungi</taxon>
        <taxon>Dikarya</taxon>
        <taxon>Ascomycota</taxon>
        <taxon>Pezizomycotina</taxon>
        <taxon>Dothideomycetes</taxon>
        <taxon>Dothideomycetidae</taxon>
        <taxon>Mycosphaerellales</taxon>
        <taxon>Mycosphaerellaceae</taxon>
        <taxon>Ramularia</taxon>
    </lineage>
</organism>
<dbReference type="InterPro" id="IPR031766">
    <property type="entry name" value="RRM_occluded"/>
</dbReference>
<dbReference type="EMBL" id="FJUY01000013">
    <property type="protein sequence ID" value="CZT22368.1"/>
    <property type="molecule type" value="Genomic_DNA"/>
</dbReference>
<dbReference type="Pfam" id="PF00076">
    <property type="entry name" value="RRM_1"/>
    <property type="match status" value="3"/>
</dbReference>
<dbReference type="PANTHER" id="PTHR24012">
    <property type="entry name" value="RNA BINDING PROTEIN"/>
    <property type="match status" value="1"/>
</dbReference>
<proteinExistence type="predicted"/>
<keyword evidence="2 3" id="KW-0694">RNA-binding</keyword>
<feature type="compositionally biased region" description="Basic and acidic residues" evidence="4">
    <location>
        <begin position="1295"/>
        <end position="1307"/>
    </location>
</feature>
<dbReference type="InterPro" id="IPR035979">
    <property type="entry name" value="RBD_domain_sf"/>
</dbReference>
<dbReference type="GeneID" id="35603336"/>
<dbReference type="SUPFAM" id="SSF48452">
    <property type="entry name" value="TPR-like"/>
    <property type="match status" value="1"/>
</dbReference>
<sequence length="1307" mass="146200">MNINALLSPDADDPSTGGNTESSGASPQESRVSRPGSKRTHSALSQEITRSPDRPGESPLENQSAQQQHHHYHHAQSTPTSYPISGSQLPSHGNPQRPVVPHRPISNSSVDATADLTRPQRQQSVRTHSGNSVLSARHSEVESHSGSPHRSPLHSRNSGGAPPILRGISRQSLADLTMAEAPSQTPPPRDFTSDALSDSDSRTINELLNFLREHSYAYSQHVQLIGLLHKGFLLHVDPAAEGLTAQPSAPQSYALLHELRQAREAMDTRFAVGEIIWAEWLSDEMLLASTSDERIAVTELCQRAVQDEPASTKLWIAFVDWVSSNYASCHNLENAINDNWTEEDKEICRDLFTKDMIVSILEQAVAATQWRIDESHLLWNRYAQIVQESLPSSPSSADAQKLHSMFLQRLQVPHIAWGETKQIYWPIVSRFEGDAYETVFEQVDQAAAPAKLAMGIREQSESKLMRAIQSRDNDAVHREMVKYLKSEKFRHNRKPGVFDFDLRCGLYERALLIEPTNTEWWLDYVDFVITAPTSVSQSVLPLIERATRHCPWSGDLWARRILRADVERRPRDEIESTKHRATNAGLLDVGGMDELVKMLQEWCSYLRRHAFRTSGAEDDLDTAEMGIGMALEDVQQAGVKIYGPDFLGDPLFRLEQIQIKFYTEARRFKDARNIYQQLATRHGHSYDLWHKYYVWELWLWGWDRVQEAKRVETDENGPDLASAVLQQALRQRNLDLPEQILQLYLDHFRQHESGTRLQVAIAEGREFANRLAADRAKETARVAAEKSQQYPNDIDETEDTQIATGEKRKRDETSAVRGEASKKIKTDPKKPGSEQPSAHALDNSKRDREHSTISVTNLPADVTEVDIKKFFRDCGNFVTIKILPPKDSGQPASATIEFETAEDVLAAQTRDGKEINGHVISIHSGAVNTLYVCNYPAEYEENAIRGLFDKYGEIVSVRFPSLKLNLRRRFCYVEFLTAEMAKNAETAMDGMKIDGLHTLVAKISDPNRKQARTGAQQEGRELFVKNFDKFKDSPEEIRKLLEQYGEIEKFNLIRTMNNQLLGNGFVAYKTAEAAAEAVKGLNDLPRNGRILHVSYSTPKGRTAAPIDRARVEDVIIKHENGSHRGSNVSMGSNTAPAGSSESTSGRAEDIKARKVAIFSLPDTVNDARIQAAMEKFGPITKIQIRRDKEGAIVEFNNLKTAFHVRQGVDVSELGPKVTTGDVGDLLKKEKKKPAFIPPAAARASQNRGGRRGGLGFKRGGGGGLGSVRNVNPPVEGSSVQGEKKSNSDFRTMLLESKKTESKTEAEE</sequence>
<feature type="compositionally biased region" description="Basic and acidic residues" evidence="4">
    <location>
        <begin position="805"/>
        <end position="832"/>
    </location>
</feature>
<dbReference type="SMART" id="SM00386">
    <property type="entry name" value="HAT"/>
    <property type="match status" value="5"/>
</dbReference>
<evidence type="ECO:0000256" key="4">
    <source>
        <dbReference type="SAM" id="MobiDB-lite"/>
    </source>
</evidence>
<keyword evidence="1" id="KW-0677">Repeat</keyword>
<dbReference type="CDD" id="cd00590">
    <property type="entry name" value="RRM_SF"/>
    <property type="match status" value="1"/>
</dbReference>
<dbReference type="OrthoDB" id="360390at2759"/>
<gene>
    <name evidence="6" type="ORF">RCC_08237</name>
</gene>
<keyword evidence="7" id="KW-1185">Reference proteome</keyword>
<evidence type="ECO:0000313" key="7">
    <source>
        <dbReference type="Proteomes" id="UP000225277"/>
    </source>
</evidence>
<feature type="compositionally biased region" description="Polar residues" evidence="4">
    <location>
        <begin position="16"/>
        <end position="30"/>
    </location>
</feature>
<dbReference type="InterPro" id="IPR011990">
    <property type="entry name" value="TPR-like_helical_dom_sf"/>
</dbReference>